<dbReference type="AlphaFoldDB" id="A0A4Q4T3P5"/>
<protein>
    <submittedName>
        <fullName evidence="2">Uncharacterized protein</fullName>
    </submittedName>
</protein>
<evidence type="ECO:0000313" key="2">
    <source>
        <dbReference type="EMBL" id="RYO98914.1"/>
    </source>
</evidence>
<feature type="region of interest" description="Disordered" evidence="1">
    <location>
        <begin position="127"/>
        <end position="188"/>
    </location>
</feature>
<evidence type="ECO:0000313" key="3">
    <source>
        <dbReference type="Proteomes" id="UP000293360"/>
    </source>
</evidence>
<comment type="caution">
    <text evidence="2">The sequence shown here is derived from an EMBL/GenBank/DDBJ whole genome shotgun (WGS) entry which is preliminary data.</text>
</comment>
<dbReference type="EMBL" id="QJNU01000445">
    <property type="protein sequence ID" value="RYO98914.1"/>
    <property type="molecule type" value="Genomic_DNA"/>
</dbReference>
<gene>
    <name evidence="2" type="ORF">DL764_006970</name>
</gene>
<feature type="compositionally biased region" description="Low complexity" evidence="1">
    <location>
        <begin position="159"/>
        <end position="178"/>
    </location>
</feature>
<proteinExistence type="predicted"/>
<dbReference type="Proteomes" id="UP000293360">
    <property type="component" value="Unassembled WGS sequence"/>
</dbReference>
<name>A0A4Q4T3P5_9PEZI</name>
<keyword evidence="3" id="KW-1185">Reference proteome</keyword>
<organism evidence="2 3">
    <name type="scientific">Monosporascus ibericus</name>
    <dbReference type="NCBI Taxonomy" id="155417"/>
    <lineage>
        <taxon>Eukaryota</taxon>
        <taxon>Fungi</taxon>
        <taxon>Dikarya</taxon>
        <taxon>Ascomycota</taxon>
        <taxon>Pezizomycotina</taxon>
        <taxon>Sordariomycetes</taxon>
        <taxon>Xylariomycetidae</taxon>
        <taxon>Xylariales</taxon>
        <taxon>Xylariales incertae sedis</taxon>
        <taxon>Monosporascus</taxon>
    </lineage>
</organism>
<evidence type="ECO:0000256" key="1">
    <source>
        <dbReference type="SAM" id="MobiDB-lite"/>
    </source>
</evidence>
<dbReference type="OrthoDB" id="4774762at2759"/>
<feature type="region of interest" description="Disordered" evidence="1">
    <location>
        <begin position="83"/>
        <end position="109"/>
    </location>
</feature>
<sequence length="346" mass="37976">MQQTLLSKMEEIKEGLHLVADVRGKVVELVQAMGDVSNKMGELQGAVDQCQNKIEESGEKLETVRTGLADFASDVNSWIHFADGSEADDGTERNGQPPSATVALGTPGSQGEEVDLLRYVEGQSVSFAFEPRPPKEEQRPFALPSSDSPSSSPSPPSVASPSKSSSLSPQSFVSSSSKMKGSLSTKIQELEDENDHLRARVSELEAHINSLQRKHAAEIATRSTLLRQENVQYKLQINRQNELIADIVQKVYGIFSDYKEELNIQASLFERIMGFLKTSMLAVGAYMLTKFIMITTTEIGRLHLRNAIVPRNRMDDLRGGAAGTATIHSKFTMGYRQGGRSTQGWA</sequence>
<accession>A0A4Q4T3P5</accession>
<feature type="compositionally biased region" description="Low complexity" evidence="1">
    <location>
        <begin position="140"/>
        <end position="151"/>
    </location>
</feature>
<reference evidence="2 3" key="1">
    <citation type="submission" date="2018-06" db="EMBL/GenBank/DDBJ databases">
        <title>Complete Genomes of Monosporascus.</title>
        <authorList>
            <person name="Robinson A.J."/>
            <person name="Natvig D.O."/>
        </authorList>
    </citation>
    <scope>NUCLEOTIDE SEQUENCE [LARGE SCALE GENOMIC DNA]</scope>
    <source>
        <strain evidence="2 3">CBS 110550</strain>
    </source>
</reference>